<keyword evidence="3" id="KW-1185">Reference proteome</keyword>
<comment type="caution">
    <text evidence="2">The sequence shown here is derived from an EMBL/GenBank/DDBJ whole genome shotgun (WGS) entry which is preliminary data.</text>
</comment>
<accession>A0A9J6G861</accession>
<protein>
    <recommendedName>
        <fullName evidence="1">Endonuclease/exonuclease/phosphatase domain-containing protein</fullName>
    </recommendedName>
</protein>
<organism evidence="2 3">
    <name type="scientific">Haemaphysalis longicornis</name>
    <name type="common">Bush tick</name>
    <dbReference type="NCBI Taxonomy" id="44386"/>
    <lineage>
        <taxon>Eukaryota</taxon>
        <taxon>Metazoa</taxon>
        <taxon>Ecdysozoa</taxon>
        <taxon>Arthropoda</taxon>
        <taxon>Chelicerata</taxon>
        <taxon>Arachnida</taxon>
        <taxon>Acari</taxon>
        <taxon>Parasitiformes</taxon>
        <taxon>Ixodida</taxon>
        <taxon>Ixodoidea</taxon>
        <taxon>Ixodidae</taxon>
        <taxon>Haemaphysalinae</taxon>
        <taxon>Haemaphysalis</taxon>
    </lineage>
</organism>
<proteinExistence type="predicted"/>
<feature type="domain" description="Endonuclease/exonuclease/phosphatase" evidence="1">
    <location>
        <begin position="3"/>
        <end position="102"/>
    </location>
</feature>
<reference evidence="2 3" key="1">
    <citation type="journal article" date="2020" name="Cell">
        <title>Large-Scale Comparative Analyses of Tick Genomes Elucidate Their Genetic Diversity and Vector Capacities.</title>
        <authorList>
            <consortium name="Tick Genome and Microbiome Consortium (TIGMIC)"/>
            <person name="Jia N."/>
            <person name="Wang J."/>
            <person name="Shi W."/>
            <person name="Du L."/>
            <person name="Sun Y."/>
            <person name="Zhan W."/>
            <person name="Jiang J.F."/>
            <person name="Wang Q."/>
            <person name="Zhang B."/>
            <person name="Ji P."/>
            <person name="Bell-Sakyi L."/>
            <person name="Cui X.M."/>
            <person name="Yuan T.T."/>
            <person name="Jiang B.G."/>
            <person name="Yang W.F."/>
            <person name="Lam T.T."/>
            <person name="Chang Q.C."/>
            <person name="Ding S.J."/>
            <person name="Wang X.J."/>
            <person name="Zhu J.G."/>
            <person name="Ruan X.D."/>
            <person name="Zhao L."/>
            <person name="Wei J.T."/>
            <person name="Ye R.Z."/>
            <person name="Que T.C."/>
            <person name="Du C.H."/>
            <person name="Zhou Y.H."/>
            <person name="Cheng J.X."/>
            <person name="Dai P.F."/>
            <person name="Guo W.B."/>
            <person name="Han X.H."/>
            <person name="Huang E.J."/>
            <person name="Li L.F."/>
            <person name="Wei W."/>
            <person name="Gao Y.C."/>
            <person name="Liu J.Z."/>
            <person name="Shao H.Z."/>
            <person name="Wang X."/>
            <person name="Wang C.C."/>
            <person name="Yang T.C."/>
            <person name="Huo Q.B."/>
            <person name="Li W."/>
            <person name="Chen H.Y."/>
            <person name="Chen S.E."/>
            <person name="Zhou L.G."/>
            <person name="Ni X.B."/>
            <person name="Tian J.H."/>
            <person name="Sheng Y."/>
            <person name="Liu T."/>
            <person name="Pan Y.S."/>
            <person name="Xia L.Y."/>
            <person name="Li J."/>
            <person name="Zhao F."/>
            <person name="Cao W.C."/>
        </authorList>
    </citation>
    <scope>NUCLEOTIDE SEQUENCE [LARGE SCALE GENOMIC DNA]</scope>
    <source>
        <strain evidence="2">HaeL-2018</strain>
    </source>
</reference>
<dbReference type="GO" id="GO:0003824">
    <property type="term" value="F:catalytic activity"/>
    <property type="evidence" value="ECO:0007669"/>
    <property type="project" value="InterPro"/>
</dbReference>
<sequence>MVEIENLLHTVEGKHFLITGDFNAKNPLWGGSIADRRGDEVISFINANSLNILNNSWSIPTLETVNGKSWIDLSLAFIELTTEINKWEVLEQHSNSDHKYIMINIFKTEKQKERRLTKKGKLNILRDLRDDPWHGRWMRAHARCGLPRRPDFNGRGREWRCLRLPPLDSLAALAFGDWFRDGAGRSP</sequence>
<dbReference type="OrthoDB" id="6781244at2759"/>
<evidence type="ECO:0000313" key="3">
    <source>
        <dbReference type="Proteomes" id="UP000821853"/>
    </source>
</evidence>
<evidence type="ECO:0000259" key="1">
    <source>
        <dbReference type="Pfam" id="PF14529"/>
    </source>
</evidence>
<evidence type="ECO:0000313" key="2">
    <source>
        <dbReference type="EMBL" id="KAH9371626.1"/>
    </source>
</evidence>
<dbReference type="PANTHER" id="PTHR33273">
    <property type="entry name" value="DOMAIN-CONTAINING PROTEIN, PUTATIVE-RELATED"/>
    <property type="match status" value="1"/>
</dbReference>
<dbReference type="AlphaFoldDB" id="A0A9J6G861"/>
<dbReference type="Proteomes" id="UP000821853">
    <property type="component" value="Chromosome 3"/>
</dbReference>
<dbReference type="PANTHER" id="PTHR33273:SF4">
    <property type="entry name" value="ENDONUCLEASE_EXONUCLEASE_PHOSPHATASE DOMAIN-CONTAINING PROTEIN"/>
    <property type="match status" value="1"/>
</dbReference>
<dbReference type="VEuPathDB" id="VectorBase:HLOH_040300"/>
<dbReference type="InterPro" id="IPR036691">
    <property type="entry name" value="Endo/exonu/phosph_ase_sf"/>
</dbReference>
<gene>
    <name evidence="2" type="ORF">HPB48_011679</name>
</gene>
<dbReference type="InterPro" id="IPR005135">
    <property type="entry name" value="Endo/exonuclease/phosphatase"/>
</dbReference>
<name>A0A9J6G861_HAELO</name>
<dbReference type="SUPFAM" id="SSF56219">
    <property type="entry name" value="DNase I-like"/>
    <property type="match status" value="1"/>
</dbReference>
<dbReference type="EMBL" id="JABSTR010000005">
    <property type="protein sequence ID" value="KAH9371626.1"/>
    <property type="molecule type" value="Genomic_DNA"/>
</dbReference>
<dbReference type="Pfam" id="PF14529">
    <property type="entry name" value="Exo_endo_phos_2"/>
    <property type="match status" value="1"/>
</dbReference>
<dbReference type="Gene3D" id="3.60.10.10">
    <property type="entry name" value="Endonuclease/exonuclease/phosphatase"/>
    <property type="match status" value="1"/>
</dbReference>